<reference evidence="4" key="1">
    <citation type="journal article" date="2020" name="J. Eukaryot. Microbiol.">
        <title>De novo Sequencing, Assembly and Annotation of the Transcriptome for the Free-Living Testate Amoeba Arcella intermedia.</title>
        <authorList>
            <person name="Ribeiro G.M."/>
            <person name="Porfirio-Sousa A.L."/>
            <person name="Maurer-Alcala X.X."/>
            <person name="Katz L.A."/>
            <person name="Lahr D.J.G."/>
        </authorList>
    </citation>
    <scope>NUCLEOTIDE SEQUENCE</scope>
</reference>
<dbReference type="CDD" id="cd00157">
    <property type="entry name" value="Rho"/>
    <property type="match status" value="1"/>
</dbReference>
<dbReference type="InterPro" id="IPR005225">
    <property type="entry name" value="Small_GTP-bd"/>
</dbReference>
<dbReference type="GO" id="GO:0003924">
    <property type="term" value="F:GTPase activity"/>
    <property type="evidence" value="ECO:0007669"/>
    <property type="project" value="InterPro"/>
</dbReference>
<dbReference type="NCBIfam" id="TIGR00231">
    <property type="entry name" value="small_GTP"/>
    <property type="match status" value="1"/>
</dbReference>
<dbReference type="PANTHER" id="PTHR24072">
    <property type="entry name" value="RHO FAMILY GTPASE"/>
    <property type="match status" value="1"/>
</dbReference>
<dbReference type="Gene3D" id="3.40.50.300">
    <property type="entry name" value="P-loop containing nucleotide triphosphate hydrolases"/>
    <property type="match status" value="1"/>
</dbReference>
<dbReference type="GO" id="GO:0005525">
    <property type="term" value="F:GTP binding"/>
    <property type="evidence" value="ECO:0007669"/>
    <property type="project" value="UniProtKB-KW"/>
</dbReference>
<evidence type="ECO:0000313" key="4">
    <source>
        <dbReference type="EMBL" id="NDV37272.1"/>
    </source>
</evidence>
<evidence type="ECO:0000256" key="2">
    <source>
        <dbReference type="ARBA" id="ARBA00022741"/>
    </source>
</evidence>
<dbReference type="PROSITE" id="PS51420">
    <property type="entry name" value="RHO"/>
    <property type="match status" value="1"/>
</dbReference>
<dbReference type="InterPro" id="IPR001806">
    <property type="entry name" value="Small_GTPase"/>
</dbReference>
<dbReference type="SMART" id="SM00174">
    <property type="entry name" value="RHO"/>
    <property type="match status" value="1"/>
</dbReference>
<dbReference type="EMBL" id="GIBP01008303">
    <property type="protein sequence ID" value="NDV37272.1"/>
    <property type="molecule type" value="Transcribed_RNA"/>
</dbReference>
<dbReference type="SMART" id="SM00173">
    <property type="entry name" value="RAS"/>
    <property type="match status" value="1"/>
</dbReference>
<keyword evidence="3" id="KW-0342">GTP-binding</keyword>
<dbReference type="GO" id="GO:0007264">
    <property type="term" value="P:small GTPase-mediated signal transduction"/>
    <property type="evidence" value="ECO:0007669"/>
    <property type="project" value="InterPro"/>
</dbReference>
<sequence>MQVKCVLVGDSKVGKTSLLYVYTHLSFPTEYLPRFMDTFTINAVINNQIIHLTLWDTVGEEQYDALRPLAYPQTDVFLCVFSVVHPSSYNHILTKWVPELSHLFLPAPMVLVGTQVDLRDDLEVVAQKGNAPITYEKGLELSTTINAVKYLECSSLHNQGVKEVFEEAAKAFLGTLPEKPQVHKKAGGCVLL</sequence>
<organism evidence="4">
    <name type="scientific">Arcella intermedia</name>
    <dbReference type="NCBI Taxonomy" id="1963864"/>
    <lineage>
        <taxon>Eukaryota</taxon>
        <taxon>Amoebozoa</taxon>
        <taxon>Tubulinea</taxon>
        <taxon>Elardia</taxon>
        <taxon>Arcellinida</taxon>
        <taxon>Sphaerothecina</taxon>
        <taxon>Arcellidae</taxon>
        <taxon>Arcella</taxon>
    </lineage>
</organism>
<dbReference type="FunFam" id="3.40.50.300:FF:001179">
    <property type="entry name" value="Rho family GTPase"/>
    <property type="match status" value="1"/>
</dbReference>
<dbReference type="PROSITE" id="PS51421">
    <property type="entry name" value="RAS"/>
    <property type="match status" value="1"/>
</dbReference>
<dbReference type="SMART" id="SM00175">
    <property type="entry name" value="RAB"/>
    <property type="match status" value="1"/>
</dbReference>
<name>A0A6B2LJJ7_9EUKA</name>
<proteinExistence type="inferred from homology"/>
<keyword evidence="2" id="KW-0547">Nucleotide-binding</keyword>
<accession>A0A6B2LJJ7</accession>
<dbReference type="AlphaFoldDB" id="A0A6B2LJJ7"/>
<dbReference type="InterPro" id="IPR003578">
    <property type="entry name" value="Small_GTPase_Rho"/>
</dbReference>
<dbReference type="Pfam" id="PF00071">
    <property type="entry name" value="Ras"/>
    <property type="match status" value="1"/>
</dbReference>
<protein>
    <submittedName>
        <fullName evidence="4">Uncharacterized protein</fullName>
    </submittedName>
</protein>
<dbReference type="InterPro" id="IPR027417">
    <property type="entry name" value="P-loop_NTPase"/>
</dbReference>
<dbReference type="SUPFAM" id="SSF52540">
    <property type="entry name" value="P-loop containing nucleoside triphosphate hydrolases"/>
    <property type="match status" value="1"/>
</dbReference>
<dbReference type="PROSITE" id="PS51419">
    <property type="entry name" value="RAB"/>
    <property type="match status" value="1"/>
</dbReference>
<comment type="similarity">
    <text evidence="1">Belongs to the small GTPase superfamily. Rho family.</text>
</comment>
<evidence type="ECO:0000256" key="1">
    <source>
        <dbReference type="ARBA" id="ARBA00010142"/>
    </source>
</evidence>
<dbReference type="PRINTS" id="PR00449">
    <property type="entry name" value="RASTRNSFRMNG"/>
</dbReference>
<evidence type="ECO:0000256" key="3">
    <source>
        <dbReference type="ARBA" id="ARBA00023134"/>
    </source>
</evidence>